<accession>A0A0D7BBJ9</accession>
<reference evidence="3 4" key="1">
    <citation type="journal article" date="2015" name="Fungal Genet. Biol.">
        <title>Evolution of novel wood decay mechanisms in Agaricales revealed by the genome sequences of Fistulina hepatica and Cylindrobasidium torrendii.</title>
        <authorList>
            <person name="Floudas D."/>
            <person name="Held B.W."/>
            <person name="Riley R."/>
            <person name="Nagy L.G."/>
            <person name="Koehler G."/>
            <person name="Ransdell A.S."/>
            <person name="Younus H."/>
            <person name="Chow J."/>
            <person name="Chiniquy J."/>
            <person name="Lipzen A."/>
            <person name="Tritt A."/>
            <person name="Sun H."/>
            <person name="Haridas S."/>
            <person name="LaButti K."/>
            <person name="Ohm R.A."/>
            <person name="Kues U."/>
            <person name="Blanchette R.A."/>
            <person name="Grigoriev I.V."/>
            <person name="Minto R.E."/>
            <person name="Hibbett D.S."/>
        </authorList>
    </citation>
    <scope>NUCLEOTIDE SEQUENCE [LARGE SCALE GENOMIC DNA]</scope>
    <source>
        <strain evidence="3 4">FP15055 ss-10</strain>
    </source>
</reference>
<keyword evidence="1" id="KW-0472">Membrane</keyword>
<dbReference type="EMBL" id="KN880514">
    <property type="protein sequence ID" value="KIY67893.1"/>
    <property type="molecule type" value="Genomic_DNA"/>
</dbReference>
<keyword evidence="4" id="KW-1185">Reference proteome</keyword>
<dbReference type="Proteomes" id="UP000054007">
    <property type="component" value="Unassembled WGS sequence"/>
</dbReference>
<name>A0A0D7BBJ9_9AGAR</name>
<feature type="transmembrane region" description="Helical" evidence="1">
    <location>
        <begin position="117"/>
        <end position="139"/>
    </location>
</feature>
<feature type="transmembrane region" description="Helical" evidence="1">
    <location>
        <begin position="183"/>
        <end position="206"/>
    </location>
</feature>
<evidence type="ECO:0000313" key="3">
    <source>
        <dbReference type="EMBL" id="KIY67893.1"/>
    </source>
</evidence>
<keyword evidence="1" id="KW-0812">Transmembrane</keyword>
<evidence type="ECO:0000256" key="2">
    <source>
        <dbReference type="SAM" id="SignalP"/>
    </source>
</evidence>
<evidence type="ECO:0000256" key="1">
    <source>
        <dbReference type="SAM" id="Phobius"/>
    </source>
</evidence>
<organism evidence="3 4">
    <name type="scientific">Cylindrobasidium torrendii FP15055 ss-10</name>
    <dbReference type="NCBI Taxonomy" id="1314674"/>
    <lineage>
        <taxon>Eukaryota</taxon>
        <taxon>Fungi</taxon>
        <taxon>Dikarya</taxon>
        <taxon>Basidiomycota</taxon>
        <taxon>Agaricomycotina</taxon>
        <taxon>Agaricomycetes</taxon>
        <taxon>Agaricomycetidae</taxon>
        <taxon>Agaricales</taxon>
        <taxon>Marasmiineae</taxon>
        <taxon>Physalacriaceae</taxon>
        <taxon>Cylindrobasidium</taxon>
    </lineage>
</organism>
<keyword evidence="2" id="KW-0732">Signal</keyword>
<sequence>MFSFAKIFGFAALGLSALSAAVAAPTSPNMALRSLEARCGCETVATTVSTVVVDVQTIAYPIIYGTSANITVDVVKVAIGDIKVKLDAAIVALEASAELSVNETLVFAGGLLTLDGLATLLCTILGLVLALVKIVFTILSKADCEILKPLIAELLTLVCHLLQVVVGLVDGLLAVLVSVLLSFTFTIVGVVSFNLVAVLGAVIGLVGCVLGDLLGFLGQAVLGPVAGLLGAIL</sequence>
<dbReference type="AlphaFoldDB" id="A0A0D7BBJ9"/>
<evidence type="ECO:0008006" key="5">
    <source>
        <dbReference type="Google" id="ProtNLM"/>
    </source>
</evidence>
<gene>
    <name evidence="3" type="ORF">CYLTODRAFT_422102</name>
</gene>
<evidence type="ECO:0000313" key="4">
    <source>
        <dbReference type="Proteomes" id="UP000054007"/>
    </source>
</evidence>
<proteinExistence type="predicted"/>
<feature type="signal peptide" evidence="2">
    <location>
        <begin position="1"/>
        <end position="23"/>
    </location>
</feature>
<feature type="chain" id="PRO_5002316838" description="Transmembrane protein" evidence="2">
    <location>
        <begin position="24"/>
        <end position="233"/>
    </location>
</feature>
<feature type="transmembrane region" description="Helical" evidence="1">
    <location>
        <begin position="151"/>
        <end position="177"/>
    </location>
</feature>
<keyword evidence="1" id="KW-1133">Transmembrane helix</keyword>
<protein>
    <recommendedName>
        <fullName evidence="5">Transmembrane protein</fullName>
    </recommendedName>
</protein>